<dbReference type="Pfam" id="PF13211">
    <property type="entry name" value="DUF4019"/>
    <property type="match status" value="1"/>
</dbReference>
<proteinExistence type="predicted"/>
<gene>
    <name evidence="2" type="ORF">ACFL27_08475</name>
</gene>
<accession>A0ABV6YVI9</accession>
<evidence type="ECO:0000313" key="2">
    <source>
        <dbReference type="EMBL" id="MFC1850211.1"/>
    </source>
</evidence>
<feature type="signal peptide" evidence="1">
    <location>
        <begin position="1"/>
        <end position="24"/>
    </location>
</feature>
<evidence type="ECO:0000256" key="1">
    <source>
        <dbReference type="SAM" id="SignalP"/>
    </source>
</evidence>
<keyword evidence="1" id="KW-0732">Signal</keyword>
<dbReference type="Proteomes" id="UP001594351">
    <property type="component" value="Unassembled WGS sequence"/>
</dbReference>
<dbReference type="EMBL" id="JBHPBY010000083">
    <property type="protein sequence ID" value="MFC1850211.1"/>
    <property type="molecule type" value="Genomic_DNA"/>
</dbReference>
<comment type="caution">
    <text evidence="2">The sequence shown here is derived from an EMBL/GenBank/DDBJ whole genome shotgun (WGS) entry which is preliminary data.</text>
</comment>
<sequence>MNQSISFILISVLFCLALPSSVFANEKAESEAIQAAKTWLTLVDQGKNSESWKEAAHYFKNVVTKEQWSQTINGVRKPLGKLISRELKSKVYATTLPGAPDGEYVVIQFKTSFENKKSAVETVTPMRDKDGTWRVSGYFIK</sequence>
<name>A0ABV6YVI9_UNCC1</name>
<reference evidence="2 3" key="1">
    <citation type="submission" date="2024-09" db="EMBL/GenBank/DDBJ databases">
        <title>Laminarin stimulates single cell rates of sulfate reduction while oxygen inhibits transcriptomic activity in coastal marine sediment.</title>
        <authorList>
            <person name="Lindsay M."/>
            <person name="Orcutt B."/>
            <person name="Emerson D."/>
            <person name="Stepanauskas R."/>
            <person name="D'Angelo T."/>
        </authorList>
    </citation>
    <scope>NUCLEOTIDE SEQUENCE [LARGE SCALE GENOMIC DNA]</scope>
    <source>
        <strain evidence="2">SAG AM-311-K15</strain>
    </source>
</reference>
<organism evidence="2 3">
    <name type="scientific">candidate division CSSED10-310 bacterium</name>
    <dbReference type="NCBI Taxonomy" id="2855610"/>
    <lineage>
        <taxon>Bacteria</taxon>
        <taxon>Bacteria division CSSED10-310</taxon>
    </lineage>
</organism>
<keyword evidence="3" id="KW-1185">Reference proteome</keyword>
<dbReference type="InterPro" id="IPR025091">
    <property type="entry name" value="DUF4019"/>
</dbReference>
<feature type="chain" id="PRO_5045061645" evidence="1">
    <location>
        <begin position="25"/>
        <end position="141"/>
    </location>
</feature>
<protein>
    <submittedName>
        <fullName evidence="2">DUF4019 domain-containing protein</fullName>
    </submittedName>
</protein>
<evidence type="ECO:0000313" key="3">
    <source>
        <dbReference type="Proteomes" id="UP001594351"/>
    </source>
</evidence>